<dbReference type="Proteomes" id="UP000029452">
    <property type="component" value="Unassembled WGS sequence"/>
</dbReference>
<proteinExistence type="predicted"/>
<keyword evidence="1" id="KW-0812">Transmembrane</keyword>
<sequence length="233" mass="24203">MAAGATALGGPAAGIAAFKGAKAVAGTAGTVLHPLTTVAAILTIVVAVYLPLVPMLAILFYSLFWILEVVILAVFAPLWALAVGIPQGDGFIGQHGKEGLSWVTDIALRPLLLVGMFVISLGLYFLASALLVPMTSQVLSGIASNPSPGLWISAAGLIGGYLAYTLVLWRVIHFAFEILHTGPYWAMKVLGIESRDGREVRHLEAGGQILNNIRTTVQGFRGFGGGGGKGAQA</sequence>
<dbReference type="AlphaFoldDB" id="A0A094X7K5"/>
<comment type="caution">
    <text evidence="2">The sequence shown here is derived from an EMBL/GenBank/DDBJ whole genome shotgun (WGS) entry which is preliminary data.</text>
</comment>
<protein>
    <submittedName>
        <fullName evidence="2">Uncharacterized protein</fullName>
    </submittedName>
</protein>
<keyword evidence="1" id="KW-1133">Transmembrane helix</keyword>
<evidence type="ECO:0000313" key="3">
    <source>
        <dbReference type="Proteomes" id="UP000029452"/>
    </source>
</evidence>
<reference evidence="2 3" key="1">
    <citation type="submission" date="2014-06" db="EMBL/GenBank/DDBJ databases">
        <title>Draft genome sequence of iron oxidizing acidophile Leptospirillum ferriphilum DSM14647.</title>
        <authorList>
            <person name="Cardenas J.P."/>
            <person name="Lazcano M."/>
            <person name="Ossandon F.J."/>
            <person name="Corbett M."/>
            <person name="Holmes D.S."/>
            <person name="Watkin E."/>
        </authorList>
    </citation>
    <scope>NUCLEOTIDE SEQUENCE [LARGE SCALE GENOMIC DNA]</scope>
    <source>
        <strain evidence="2 3">DSM 14647</strain>
    </source>
</reference>
<dbReference type="PATRIC" id="fig|178606.4.peg.453"/>
<gene>
    <name evidence="2" type="ORF">LptCag_1919</name>
</gene>
<evidence type="ECO:0000313" key="2">
    <source>
        <dbReference type="EMBL" id="KGA94489.1"/>
    </source>
</evidence>
<feature type="transmembrane region" description="Helical" evidence="1">
    <location>
        <begin position="106"/>
        <end position="130"/>
    </location>
</feature>
<dbReference type="EMBL" id="JPGK01000002">
    <property type="protein sequence ID" value="KGA94489.1"/>
    <property type="molecule type" value="Genomic_DNA"/>
</dbReference>
<feature type="transmembrane region" description="Helical" evidence="1">
    <location>
        <begin position="150"/>
        <end position="169"/>
    </location>
</feature>
<evidence type="ECO:0000256" key="1">
    <source>
        <dbReference type="SAM" id="Phobius"/>
    </source>
</evidence>
<feature type="transmembrane region" description="Helical" evidence="1">
    <location>
        <begin position="58"/>
        <end position="85"/>
    </location>
</feature>
<accession>A0A094X7K5</accession>
<keyword evidence="1" id="KW-0472">Membrane</keyword>
<organism evidence="2 3">
    <name type="scientific">Leptospirillum ferriphilum</name>
    <dbReference type="NCBI Taxonomy" id="178606"/>
    <lineage>
        <taxon>Bacteria</taxon>
        <taxon>Pseudomonadati</taxon>
        <taxon>Nitrospirota</taxon>
        <taxon>Nitrospiria</taxon>
        <taxon>Nitrospirales</taxon>
        <taxon>Nitrospiraceae</taxon>
        <taxon>Leptospirillum</taxon>
    </lineage>
</organism>
<name>A0A094X7K5_9BACT</name>
<dbReference type="OrthoDB" id="7010241at2"/>
<feature type="transmembrane region" description="Helical" evidence="1">
    <location>
        <begin position="31"/>
        <end position="52"/>
    </location>
</feature>
<dbReference type="RefSeq" id="WP_023524749.1">
    <property type="nucleotide sequence ID" value="NZ_JPGK01000002.1"/>
</dbReference>